<accession>A0A835SAT9</accession>
<dbReference type="GO" id="GO:0033045">
    <property type="term" value="P:regulation of sister chromatid segregation"/>
    <property type="evidence" value="ECO:0007669"/>
    <property type="project" value="TreeGrafter"/>
</dbReference>
<dbReference type="PANTHER" id="PTHR33962">
    <property type="entry name" value="RECQ-MEDIATED GENOME INSTABILITY PROTEIN 2 RMI2"/>
    <property type="match status" value="1"/>
</dbReference>
<organism evidence="1 2">
    <name type="scientific">Vanilla planifolia</name>
    <name type="common">Vanilla</name>
    <dbReference type="NCBI Taxonomy" id="51239"/>
    <lineage>
        <taxon>Eukaryota</taxon>
        <taxon>Viridiplantae</taxon>
        <taxon>Streptophyta</taxon>
        <taxon>Embryophyta</taxon>
        <taxon>Tracheophyta</taxon>
        <taxon>Spermatophyta</taxon>
        <taxon>Magnoliopsida</taxon>
        <taxon>Liliopsida</taxon>
        <taxon>Asparagales</taxon>
        <taxon>Orchidaceae</taxon>
        <taxon>Vanilloideae</taxon>
        <taxon>Vanilleae</taxon>
        <taxon>Vanilla</taxon>
    </lineage>
</organism>
<evidence type="ECO:0000313" key="2">
    <source>
        <dbReference type="Proteomes" id="UP000639772"/>
    </source>
</evidence>
<reference evidence="1 2" key="1">
    <citation type="journal article" date="2020" name="Nat. Food">
        <title>A phased Vanilla planifolia genome enables genetic improvement of flavour and production.</title>
        <authorList>
            <person name="Hasing T."/>
            <person name="Tang H."/>
            <person name="Brym M."/>
            <person name="Khazi F."/>
            <person name="Huang T."/>
            <person name="Chambers A.H."/>
        </authorList>
    </citation>
    <scope>NUCLEOTIDE SEQUENCE [LARGE SCALE GENOMIC DNA]</scope>
    <source>
        <tissue evidence="1">Leaf</tissue>
    </source>
</reference>
<dbReference type="InterPro" id="IPR032245">
    <property type="entry name" value="RMI2"/>
</dbReference>
<name>A0A835SAT9_VANPL</name>
<gene>
    <name evidence="1" type="ORF">HPP92_000799</name>
</gene>
<comment type="caution">
    <text evidence="1">The sequence shown here is derived from an EMBL/GenBank/DDBJ whole genome shotgun (WGS) entry which is preliminary data.</text>
</comment>
<dbReference type="Gene3D" id="2.40.50.140">
    <property type="entry name" value="Nucleic acid-binding proteins"/>
    <property type="match status" value="1"/>
</dbReference>
<sequence length="121" mass="13264">MDYNLAALKLFCGQLKNALHVSSSPPALPALSIHGIRFQRVWLQGVLVSGVDEGRFLLDDGSGVIELSLQARLKPQDWKSGMYVLVVGPYMADNPPQIKLAVDLFELAELASSQIKSSFEH</sequence>
<dbReference type="EMBL" id="JADCNM010000001">
    <property type="protein sequence ID" value="KAG0500727.1"/>
    <property type="molecule type" value="Genomic_DNA"/>
</dbReference>
<protein>
    <recommendedName>
        <fullName evidence="3">RecQ-mediated genome instability protein 2</fullName>
    </recommendedName>
</protein>
<dbReference type="AlphaFoldDB" id="A0A835SAT9"/>
<dbReference type="InterPro" id="IPR012340">
    <property type="entry name" value="NA-bd_OB-fold"/>
</dbReference>
<dbReference type="GO" id="GO:0043007">
    <property type="term" value="P:maintenance of rDNA"/>
    <property type="evidence" value="ECO:0007669"/>
    <property type="project" value="TreeGrafter"/>
</dbReference>
<dbReference type="PANTHER" id="PTHR33962:SF1">
    <property type="entry name" value="RECQ-MEDIATED GENOME INSTABILITY PROTEIN 2"/>
    <property type="match status" value="1"/>
</dbReference>
<dbReference type="OrthoDB" id="59690at2759"/>
<dbReference type="GO" id="GO:0016607">
    <property type="term" value="C:nuclear speck"/>
    <property type="evidence" value="ECO:0007669"/>
    <property type="project" value="TreeGrafter"/>
</dbReference>
<dbReference type="GO" id="GO:2000042">
    <property type="term" value="P:negative regulation of double-strand break repair via homologous recombination"/>
    <property type="evidence" value="ECO:0007669"/>
    <property type="project" value="TreeGrafter"/>
</dbReference>
<evidence type="ECO:0008006" key="3">
    <source>
        <dbReference type="Google" id="ProtNLM"/>
    </source>
</evidence>
<dbReference type="GO" id="GO:0006281">
    <property type="term" value="P:DNA repair"/>
    <property type="evidence" value="ECO:0007669"/>
    <property type="project" value="TreeGrafter"/>
</dbReference>
<dbReference type="Pfam" id="PF16100">
    <property type="entry name" value="RMI2"/>
    <property type="match status" value="1"/>
</dbReference>
<proteinExistence type="predicted"/>
<dbReference type="Proteomes" id="UP000639772">
    <property type="component" value="Chromosome 1"/>
</dbReference>
<evidence type="ECO:0000313" key="1">
    <source>
        <dbReference type="EMBL" id="KAG0500727.1"/>
    </source>
</evidence>
<dbReference type="GO" id="GO:0005829">
    <property type="term" value="C:cytosol"/>
    <property type="evidence" value="ECO:0007669"/>
    <property type="project" value="TreeGrafter"/>
</dbReference>